<dbReference type="AlphaFoldDB" id="A0A1S1V5R7"/>
<dbReference type="SUPFAM" id="SSF140566">
    <property type="entry name" value="FlgN-like"/>
    <property type="match status" value="1"/>
</dbReference>
<evidence type="ECO:0000256" key="1">
    <source>
        <dbReference type="ARBA" id="ARBA00022795"/>
    </source>
</evidence>
<dbReference type="InterPro" id="IPR036679">
    <property type="entry name" value="FlgN-like_sf"/>
</dbReference>
<sequence>MRELEIKLKETMNRELEAYREILELAKRKTEILKESKVTELELLTLDERAKVEEINSIEGEREHIARGLADSLGVNERLDLSTMSQYFTEEGRAEFSEIKSDFVETIEELKRVNSLNETLIKDSLEYIDFSLNIMTSATVGGGYSQKADDAQSTSKKNLFDFKA</sequence>
<gene>
    <name evidence="3" type="ORF">EUAN_17270</name>
</gene>
<dbReference type="Proteomes" id="UP000180254">
    <property type="component" value="Unassembled WGS sequence"/>
</dbReference>
<dbReference type="STRING" id="39480.EUAN_17270"/>
<keyword evidence="4" id="KW-1185">Reference proteome</keyword>
<dbReference type="InterPro" id="IPR007809">
    <property type="entry name" value="FlgN-like"/>
</dbReference>
<keyword evidence="2" id="KW-0175">Coiled coil</keyword>
<dbReference type="Pfam" id="PF05130">
    <property type="entry name" value="FlgN"/>
    <property type="match status" value="1"/>
</dbReference>
<dbReference type="RefSeq" id="WP_071063656.1">
    <property type="nucleotide sequence ID" value="NZ_MKIE01000006.1"/>
</dbReference>
<evidence type="ECO:0000313" key="3">
    <source>
        <dbReference type="EMBL" id="OHW61963.1"/>
    </source>
</evidence>
<organism evidence="3 4">
    <name type="scientific">Andreesenia angusta</name>
    <dbReference type="NCBI Taxonomy" id="39480"/>
    <lineage>
        <taxon>Bacteria</taxon>
        <taxon>Bacillati</taxon>
        <taxon>Bacillota</taxon>
        <taxon>Tissierellia</taxon>
        <taxon>Tissierellales</taxon>
        <taxon>Gottschalkiaceae</taxon>
        <taxon>Andreesenia</taxon>
    </lineage>
</organism>
<keyword evidence="1" id="KW-1005">Bacterial flagellum biogenesis</keyword>
<evidence type="ECO:0000256" key="2">
    <source>
        <dbReference type="SAM" id="Coils"/>
    </source>
</evidence>
<dbReference type="OrthoDB" id="1707341at2"/>
<proteinExistence type="predicted"/>
<dbReference type="Gene3D" id="1.20.58.300">
    <property type="entry name" value="FlgN-like"/>
    <property type="match status" value="1"/>
</dbReference>
<accession>A0A1S1V5R7</accession>
<name>A0A1S1V5R7_9FIRM</name>
<dbReference type="EMBL" id="MKIE01000006">
    <property type="protein sequence ID" value="OHW61963.1"/>
    <property type="molecule type" value="Genomic_DNA"/>
</dbReference>
<dbReference type="GO" id="GO:0044780">
    <property type="term" value="P:bacterial-type flagellum assembly"/>
    <property type="evidence" value="ECO:0007669"/>
    <property type="project" value="InterPro"/>
</dbReference>
<protein>
    <submittedName>
        <fullName evidence="3">FlgN protein</fullName>
    </submittedName>
</protein>
<comment type="caution">
    <text evidence="3">The sequence shown here is derived from an EMBL/GenBank/DDBJ whole genome shotgun (WGS) entry which is preliminary data.</text>
</comment>
<reference evidence="3 4" key="1">
    <citation type="submission" date="2016-09" db="EMBL/GenBank/DDBJ databases">
        <title>Genome sequence of Eubacterium angustum.</title>
        <authorList>
            <person name="Poehlein A."/>
            <person name="Daniel R."/>
        </authorList>
    </citation>
    <scope>NUCLEOTIDE SEQUENCE [LARGE SCALE GENOMIC DNA]</scope>
    <source>
        <strain evidence="3 4">DSM 1989</strain>
    </source>
</reference>
<evidence type="ECO:0000313" key="4">
    <source>
        <dbReference type="Proteomes" id="UP000180254"/>
    </source>
</evidence>
<feature type="coiled-coil region" evidence="2">
    <location>
        <begin position="1"/>
        <end position="36"/>
    </location>
</feature>